<evidence type="ECO:0008006" key="3">
    <source>
        <dbReference type="Google" id="ProtNLM"/>
    </source>
</evidence>
<organism evidence="2">
    <name type="scientific">Anguilla anguilla</name>
    <name type="common">European freshwater eel</name>
    <name type="synonym">Muraena anguilla</name>
    <dbReference type="NCBI Taxonomy" id="7936"/>
    <lineage>
        <taxon>Eukaryota</taxon>
        <taxon>Metazoa</taxon>
        <taxon>Chordata</taxon>
        <taxon>Craniata</taxon>
        <taxon>Vertebrata</taxon>
        <taxon>Euteleostomi</taxon>
        <taxon>Actinopterygii</taxon>
        <taxon>Neopterygii</taxon>
        <taxon>Teleostei</taxon>
        <taxon>Anguilliformes</taxon>
        <taxon>Anguillidae</taxon>
        <taxon>Anguilla</taxon>
    </lineage>
</organism>
<feature type="chain" id="PRO_5002431920" description="Secreted protein" evidence="1">
    <location>
        <begin position="24"/>
        <end position="74"/>
    </location>
</feature>
<evidence type="ECO:0000256" key="1">
    <source>
        <dbReference type="SAM" id="SignalP"/>
    </source>
</evidence>
<sequence length="74" mass="8434">MAIIVCSAYLMQSLITMHQATLALCLLSSYSPLDIPGKVEFQVNIACIMTLCSFVRYQNIQNPLKWTFLSNIRY</sequence>
<reference evidence="2" key="1">
    <citation type="submission" date="2014-11" db="EMBL/GenBank/DDBJ databases">
        <authorList>
            <person name="Amaro Gonzalez C."/>
        </authorList>
    </citation>
    <scope>NUCLEOTIDE SEQUENCE</scope>
</reference>
<accession>A0A0E9S2X0</accession>
<protein>
    <recommendedName>
        <fullName evidence="3">Secreted protein</fullName>
    </recommendedName>
</protein>
<evidence type="ECO:0000313" key="2">
    <source>
        <dbReference type="EMBL" id="JAH34863.1"/>
    </source>
</evidence>
<reference evidence="2" key="2">
    <citation type="journal article" date="2015" name="Fish Shellfish Immunol.">
        <title>Early steps in the European eel (Anguilla anguilla)-Vibrio vulnificus interaction in the gills: Role of the RtxA13 toxin.</title>
        <authorList>
            <person name="Callol A."/>
            <person name="Pajuelo D."/>
            <person name="Ebbesson L."/>
            <person name="Teles M."/>
            <person name="MacKenzie S."/>
            <person name="Amaro C."/>
        </authorList>
    </citation>
    <scope>NUCLEOTIDE SEQUENCE</scope>
</reference>
<dbReference type="AlphaFoldDB" id="A0A0E9S2X0"/>
<name>A0A0E9S2X0_ANGAN</name>
<dbReference type="EMBL" id="GBXM01073714">
    <property type="protein sequence ID" value="JAH34863.1"/>
    <property type="molecule type" value="Transcribed_RNA"/>
</dbReference>
<feature type="signal peptide" evidence="1">
    <location>
        <begin position="1"/>
        <end position="23"/>
    </location>
</feature>
<proteinExistence type="predicted"/>
<keyword evidence="1" id="KW-0732">Signal</keyword>